<evidence type="ECO:0000256" key="1">
    <source>
        <dbReference type="SAM" id="Coils"/>
    </source>
</evidence>
<name>A0AAV3PRR3_LITER</name>
<sequence>MAEIQMQALYSKLYTKYSKLKKEKDHALEKLNRNQEVKFLKYHEVAEEMIEYLKGVNERLELQINDLQNEMASIRSTKDEKYLEFQKLWMEERQKNTKLLEEIDRLKNLEQEEPLFHGDDGKAENELLTTPGSGAEPSLFNKLATKIKRKLMHVVENPVDPSAGEEPMLIAEDESANRLCKRMKMNGYSPNSFQPTCCKKVVAGSAAGANAGFLNCVFQDLVECIVGMKFSVVSQEEFCVLASHQSTGYSFSLTWIKDSSGELQLRYHVLSLGTLERVAPEWMKETITFGLSMCTIFFERMCRIVKF</sequence>
<feature type="coiled-coil region" evidence="1">
    <location>
        <begin position="17"/>
        <end position="112"/>
    </location>
</feature>
<accession>A0AAV3PRR3</accession>
<dbReference type="EMBL" id="BAABME010018451">
    <property type="protein sequence ID" value="GAA0153856.1"/>
    <property type="molecule type" value="Genomic_DNA"/>
</dbReference>
<dbReference type="PANTHER" id="PTHR35489:SF2">
    <property type="entry name" value="TITAN9"/>
    <property type="match status" value="1"/>
</dbReference>
<dbReference type="AlphaFoldDB" id="A0AAV3PRR3"/>
<reference evidence="3 4" key="1">
    <citation type="submission" date="2024-01" db="EMBL/GenBank/DDBJ databases">
        <title>The complete chloroplast genome sequence of Lithospermum erythrorhizon: insights into the phylogenetic relationship among Boraginaceae species and the maternal lineages of purple gromwells.</title>
        <authorList>
            <person name="Okada T."/>
            <person name="Watanabe K."/>
        </authorList>
    </citation>
    <scope>NUCLEOTIDE SEQUENCE [LARGE SCALE GENOMIC DNA]</scope>
</reference>
<evidence type="ECO:0000259" key="2">
    <source>
        <dbReference type="Pfam" id="PF25091"/>
    </source>
</evidence>
<dbReference type="InterPro" id="IPR056708">
    <property type="entry name" value="DUF7806"/>
</dbReference>
<dbReference type="PANTHER" id="PTHR35489">
    <property type="entry name" value="TITAN9"/>
    <property type="match status" value="1"/>
</dbReference>
<organism evidence="3 4">
    <name type="scientific">Lithospermum erythrorhizon</name>
    <name type="common">Purple gromwell</name>
    <name type="synonym">Lithospermum officinale var. erythrorhizon</name>
    <dbReference type="NCBI Taxonomy" id="34254"/>
    <lineage>
        <taxon>Eukaryota</taxon>
        <taxon>Viridiplantae</taxon>
        <taxon>Streptophyta</taxon>
        <taxon>Embryophyta</taxon>
        <taxon>Tracheophyta</taxon>
        <taxon>Spermatophyta</taxon>
        <taxon>Magnoliopsida</taxon>
        <taxon>eudicotyledons</taxon>
        <taxon>Gunneridae</taxon>
        <taxon>Pentapetalae</taxon>
        <taxon>asterids</taxon>
        <taxon>lamiids</taxon>
        <taxon>Boraginales</taxon>
        <taxon>Boraginaceae</taxon>
        <taxon>Boraginoideae</taxon>
        <taxon>Lithospermeae</taxon>
        <taxon>Lithospermum</taxon>
    </lineage>
</organism>
<dbReference type="Pfam" id="PF25091">
    <property type="entry name" value="DUF7806"/>
    <property type="match status" value="1"/>
</dbReference>
<evidence type="ECO:0000313" key="3">
    <source>
        <dbReference type="EMBL" id="GAA0153856.1"/>
    </source>
</evidence>
<evidence type="ECO:0000313" key="4">
    <source>
        <dbReference type="Proteomes" id="UP001454036"/>
    </source>
</evidence>
<dbReference type="Proteomes" id="UP001454036">
    <property type="component" value="Unassembled WGS sequence"/>
</dbReference>
<proteinExistence type="predicted"/>
<keyword evidence="4" id="KW-1185">Reference proteome</keyword>
<comment type="caution">
    <text evidence="3">The sequence shown here is derived from an EMBL/GenBank/DDBJ whole genome shotgun (WGS) entry which is preliminary data.</text>
</comment>
<keyword evidence="1" id="KW-0175">Coiled coil</keyword>
<protein>
    <recommendedName>
        <fullName evidence="2">DUF7806 domain-containing protein</fullName>
    </recommendedName>
</protein>
<dbReference type="GO" id="GO:0003006">
    <property type="term" value="P:developmental process involved in reproduction"/>
    <property type="evidence" value="ECO:0007669"/>
    <property type="project" value="TreeGrafter"/>
</dbReference>
<gene>
    <name evidence="3" type="ORF">LIER_37752</name>
</gene>
<feature type="domain" description="DUF7806" evidence="2">
    <location>
        <begin position="215"/>
        <end position="306"/>
    </location>
</feature>